<dbReference type="PRINTS" id="PR00364">
    <property type="entry name" value="DISEASERSIST"/>
</dbReference>
<evidence type="ECO:0000313" key="4">
    <source>
        <dbReference type="Proteomes" id="UP001139157"/>
    </source>
</evidence>
<keyword evidence="1" id="KW-0802">TPR repeat</keyword>
<dbReference type="SUPFAM" id="SSF52540">
    <property type="entry name" value="P-loop containing nucleoside triphosphate hydrolases"/>
    <property type="match status" value="1"/>
</dbReference>
<dbReference type="InterPro" id="IPR011990">
    <property type="entry name" value="TPR-like_helical_dom_sf"/>
</dbReference>
<dbReference type="Pfam" id="PF00931">
    <property type="entry name" value="NB-ARC"/>
    <property type="match status" value="1"/>
</dbReference>
<proteinExistence type="predicted"/>
<dbReference type="EMBL" id="JAMRXG010000010">
    <property type="protein sequence ID" value="MCM6776375.1"/>
    <property type="molecule type" value="Genomic_DNA"/>
</dbReference>
<evidence type="ECO:0000259" key="2">
    <source>
        <dbReference type="Pfam" id="PF00931"/>
    </source>
</evidence>
<dbReference type="SUPFAM" id="SSF48452">
    <property type="entry name" value="TPR-like"/>
    <property type="match status" value="3"/>
</dbReference>
<dbReference type="AlphaFoldDB" id="A0A9X2EA11"/>
<keyword evidence="4" id="KW-1185">Reference proteome</keyword>
<dbReference type="PROSITE" id="PS50005">
    <property type="entry name" value="TPR"/>
    <property type="match status" value="2"/>
</dbReference>
<feature type="repeat" description="TPR" evidence="1">
    <location>
        <begin position="895"/>
        <end position="928"/>
    </location>
</feature>
<dbReference type="Gene3D" id="3.40.50.300">
    <property type="entry name" value="P-loop containing nucleotide triphosphate hydrolases"/>
    <property type="match status" value="1"/>
</dbReference>
<dbReference type="Proteomes" id="UP001139157">
    <property type="component" value="Unassembled WGS sequence"/>
</dbReference>
<accession>A0A9X2EA11</accession>
<gene>
    <name evidence="3" type="ORF">NDR86_23085</name>
</gene>
<evidence type="ECO:0000256" key="1">
    <source>
        <dbReference type="PROSITE-ProRule" id="PRU00339"/>
    </source>
</evidence>
<dbReference type="PANTHER" id="PTHR47691:SF3">
    <property type="entry name" value="HTH-TYPE TRANSCRIPTIONAL REGULATOR RV0890C-RELATED"/>
    <property type="match status" value="1"/>
</dbReference>
<dbReference type="PANTHER" id="PTHR47691">
    <property type="entry name" value="REGULATOR-RELATED"/>
    <property type="match status" value="1"/>
</dbReference>
<feature type="domain" description="NB-ARC" evidence="2">
    <location>
        <begin position="163"/>
        <end position="312"/>
    </location>
</feature>
<name>A0A9X2EA11_9NOCA</name>
<dbReference type="Gene3D" id="1.25.40.10">
    <property type="entry name" value="Tetratricopeptide repeat domain"/>
    <property type="match status" value="2"/>
</dbReference>
<reference evidence="3" key="1">
    <citation type="submission" date="2022-06" db="EMBL/GenBank/DDBJ databases">
        <title>Novel species in genus nocardia.</title>
        <authorList>
            <person name="Li F."/>
        </authorList>
    </citation>
    <scope>NUCLEOTIDE SEQUENCE</scope>
    <source>
        <strain evidence="3">CDC141</strain>
    </source>
</reference>
<evidence type="ECO:0000313" key="3">
    <source>
        <dbReference type="EMBL" id="MCM6776375.1"/>
    </source>
</evidence>
<dbReference type="RefSeq" id="WP_251914680.1">
    <property type="nucleotide sequence ID" value="NZ_JAMRXG010000010.1"/>
</dbReference>
<dbReference type="InterPro" id="IPR027417">
    <property type="entry name" value="P-loop_NTPase"/>
</dbReference>
<comment type="caution">
    <text evidence="3">The sequence shown here is derived from an EMBL/GenBank/DDBJ whole genome shotgun (WGS) entry which is preliminary data.</text>
</comment>
<dbReference type="GO" id="GO:0043531">
    <property type="term" value="F:ADP binding"/>
    <property type="evidence" value="ECO:0007669"/>
    <property type="project" value="InterPro"/>
</dbReference>
<organism evidence="3 4">
    <name type="scientific">Nocardia pulmonis</name>
    <dbReference type="NCBI Taxonomy" id="2951408"/>
    <lineage>
        <taxon>Bacteria</taxon>
        <taxon>Bacillati</taxon>
        <taxon>Actinomycetota</taxon>
        <taxon>Actinomycetes</taxon>
        <taxon>Mycobacteriales</taxon>
        <taxon>Nocardiaceae</taxon>
        <taxon>Nocardia</taxon>
    </lineage>
</organism>
<dbReference type="InterPro" id="IPR002182">
    <property type="entry name" value="NB-ARC"/>
</dbReference>
<sequence length="983" mass="106570">MADLGPSGGQGGSARALFAARLMELWKAAGNPTLQKVATAADARVSAARAPGRGRGVSVQRISDWRSGRNVPSRFETFEPVLLTLITMARAASGPESHVLVDRLSWQRLWKAAAAEPDTTAAAAAEAPALTVTTALRRDTDTFVGRDDEVRRIIAAAGPNRVVSIHTIDGMPGVGKTALVTRAAHLLADRFPDGRFFVELNAHTPGQHPAEPFDVLATLLTDLGIAPGRIPGTLAARRDLWRDRVSDKRVLLVLDDARDHAQIEPLLPTGPGCLTLITSRRRLVALDGALPLALDTLEPDHAADLFCRLAHRDPSGDDIAAVAEIVRHCGYLPLAIGLLAGRLAHHPAWTIADLATDFATTRDRLAELDIGTLAVRAAFTTSYQNLSAQQQILFRRLGLHPGPDLDAYAVAALNDIPLSQARRALEALYTDHLIDETTQGRYRLHDLLREYARTLAEGDPVDDRTRAVDRLFDYYLGTARAATRSAQSDALPAAAPDVSTLTSALAWMRAERANLLACLKFAASDNQLSRVLDLTKALTGELELHGPWQIAAPYLRRGAGGRHTREIVGDASDTILMPMDLGSADYLTDDCSVAADLLQQVLDTHGDIDAATHAFALRILVWTRFLSGDHTLAADVLERALTTFRTLGDRHGEAFALYLLGWLGHLTGDDSVAVELVQQALTIYQDIGNRAGEAFALSVLGTVYTHSGQYPSAADALRRAASIHRETGHRSDEAVVHILWAALHIVTDDYPAAINLLQPVLATYLDMGNRPGEAFILNVLGWIRHVTGDYPAAAELMQQALAIFREIGINRFGVASTLNNLGRVRYLEGDFEAAEDLIRQAQTIYDTIGNRVGMAETVGNLGWVRYLTGDHSGAEALLRRALTMCRDIDHRAGEIESLNRIGALLTTSGDLRRALSTYHEALRLARRVRSSIEQARALEGSARCRVGLGDRGTAMAELREAVRLYERIGAAETKSAVAFLAEL</sequence>
<dbReference type="SMART" id="SM00028">
    <property type="entry name" value="TPR"/>
    <property type="match status" value="6"/>
</dbReference>
<feature type="repeat" description="TPR" evidence="1">
    <location>
        <begin position="694"/>
        <end position="727"/>
    </location>
</feature>
<protein>
    <submittedName>
        <fullName evidence="3">Tetratricopeptide repeat protein</fullName>
    </submittedName>
</protein>
<dbReference type="Pfam" id="PF13424">
    <property type="entry name" value="TPR_12"/>
    <property type="match status" value="3"/>
</dbReference>
<dbReference type="InterPro" id="IPR019734">
    <property type="entry name" value="TPR_rpt"/>
</dbReference>